<accession>K2J7Q1</accession>
<comment type="caution">
    <text evidence="6">The sequence shown here is derived from an EMBL/GenBank/DDBJ whole genome shotgun (WGS) entry which is preliminary data.</text>
</comment>
<dbReference type="EMBL" id="AMRK01000005">
    <property type="protein sequence ID" value="EKE71158.1"/>
    <property type="molecule type" value="Genomic_DNA"/>
</dbReference>
<dbReference type="AlphaFoldDB" id="K2J7Q1"/>
<gene>
    <name evidence="6" type="primary">eutB</name>
    <name evidence="6" type="ORF">B30_10355</name>
</gene>
<evidence type="ECO:0000256" key="1">
    <source>
        <dbReference type="ARBA" id="ARBA00001933"/>
    </source>
</evidence>
<evidence type="ECO:0000256" key="2">
    <source>
        <dbReference type="ARBA" id="ARBA00010869"/>
    </source>
</evidence>
<dbReference type="EC" id="4.3.1.19" evidence="6"/>
<proteinExistence type="inferred from homology"/>
<evidence type="ECO:0000313" key="6">
    <source>
        <dbReference type="EMBL" id="EKE71158.1"/>
    </source>
</evidence>
<comment type="cofactor">
    <cofactor evidence="1">
        <name>pyridoxal 5'-phosphate</name>
        <dbReference type="ChEBI" id="CHEBI:597326"/>
    </cofactor>
</comment>
<name>K2J7Q1_9RHOB</name>
<dbReference type="eggNOG" id="COG1171">
    <property type="taxonomic scope" value="Bacteria"/>
</dbReference>
<dbReference type="InterPro" id="IPR036052">
    <property type="entry name" value="TrpB-like_PALP_sf"/>
</dbReference>
<dbReference type="OrthoDB" id="9811476at2"/>
<organism evidence="6 7">
    <name type="scientific">Celeribacter baekdonensis B30</name>
    <dbReference type="NCBI Taxonomy" id="1208323"/>
    <lineage>
        <taxon>Bacteria</taxon>
        <taxon>Pseudomonadati</taxon>
        <taxon>Pseudomonadota</taxon>
        <taxon>Alphaproteobacteria</taxon>
        <taxon>Rhodobacterales</taxon>
        <taxon>Roseobacteraceae</taxon>
        <taxon>Celeribacter</taxon>
    </lineage>
</organism>
<keyword evidence="4 6" id="KW-0456">Lyase</keyword>
<dbReference type="PANTHER" id="PTHR48078">
    <property type="entry name" value="THREONINE DEHYDRATASE, MITOCHONDRIAL-RELATED"/>
    <property type="match status" value="1"/>
</dbReference>
<dbReference type="PANTHER" id="PTHR48078:SF6">
    <property type="entry name" value="L-THREONINE DEHYDRATASE CATABOLIC TDCB"/>
    <property type="match status" value="1"/>
</dbReference>
<evidence type="ECO:0000259" key="5">
    <source>
        <dbReference type="Pfam" id="PF00291"/>
    </source>
</evidence>
<dbReference type="RefSeq" id="WP_009572019.1">
    <property type="nucleotide sequence ID" value="NZ_AMRK01000005.1"/>
</dbReference>
<sequence>MLALTDVLAAQEVIKGVADGTPLVPSYLSQKLGGDLWLKLEICQPMGAFKLRGAVNAMAHVPDGARGVTCCSTGNHGRAVAYAAAQKGLRAVICMSDLVPQAKIDGIRALGAEVHIHGRSQDEAQTHATQLARDDGLIDIPPFDDPHVIAGQGTIALEMLRARPDLDTLMIPLSGGGLAAGMAVAARAIKPDIRLIGVSMDRGAAMAASITAGRPVEVEEVASLADSLGGGIGLSNRFSFPLCRTLLDEVVLITEDEIYTAMQALYYEDRLVAEGACVVGIAALLAGKIAPSRQMGTVITGRNVDMAQFTRVVTGQDVRLGDVIVKGTPYDD</sequence>
<dbReference type="Gene3D" id="3.40.50.1100">
    <property type="match status" value="2"/>
</dbReference>
<reference evidence="6 7" key="1">
    <citation type="submission" date="2012-09" db="EMBL/GenBank/DDBJ databases">
        <title>Celeribacter baekdonensis B30 Genome Sequencing.</title>
        <authorList>
            <person name="Wang W."/>
        </authorList>
    </citation>
    <scope>NUCLEOTIDE SEQUENCE [LARGE SCALE GENOMIC DNA]</scope>
    <source>
        <strain evidence="6 7">B30</strain>
    </source>
</reference>
<dbReference type="InterPro" id="IPR001926">
    <property type="entry name" value="TrpB-like_PALP"/>
</dbReference>
<dbReference type="FunFam" id="3.40.50.1100:FF:000005">
    <property type="entry name" value="Threonine dehydratase catabolic"/>
    <property type="match status" value="1"/>
</dbReference>
<evidence type="ECO:0000256" key="3">
    <source>
        <dbReference type="ARBA" id="ARBA00022898"/>
    </source>
</evidence>
<dbReference type="CDD" id="cd01562">
    <property type="entry name" value="Thr-dehyd"/>
    <property type="match status" value="1"/>
</dbReference>
<dbReference type="InterPro" id="IPR050147">
    <property type="entry name" value="Ser/Thr_Dehydratase"/>
</dbReference>
<dbReference type="GO" id="GO:0004794">
    <property type="term" value="F:threonine deaminase activity"/>
    <property type="evidence" value="ECO:0007669"/>
    <property type="project" value="UniProtKB-EC"/>
</dbReference>
<comment type="similarity">
    <text evidence="2">Belongs to the serine/threonine dehydratase family.</text>
</comment>
<dbReference type="GO" id="GO:0003941">
    <property type="term" value="F:L-serine ammonia-lyase activity"/>
    <property type="evidence" value="ECO:0007669"/>
    <property type="project" value="TreeGrafter"/>
</dbReference>
<dbReference type="Proteomes" id="UP000006762">
    <property type="component" value="Unassembled WGS sequence"/>
</dbReference>
<protein>
    <submittedName>
        <fullName evidence="6">Threonine dehydratase</fullName>
        <ecNumber evidence="6">4.3.1.19</ecNumber>
    </submittedName>
</protein>
<dbReference type="GO" id="GO:0009097">
    <property type="term" value="P:isoleucine biosynthetic process"/>
    <property type="evidence" value="ECO:0007669"/>
    <property type="project" value="TreeGrafter"/>
</dbReference>
<evidence type="ECO:0000313" key="7">
    <source>
        <dbReference type="Proteomes" id="UP000006762"/>
    </source>
</evidence>
<keyword evidence="7" id="KW-1185">Reference proteome</keyword>
<dbReference type="GO" id="GO:0006565">
    <property type="term" value="P:L-serine catabolic process"/>
    <property type="evidence" value="ECO:0007669"/>
    <property type="project" value="TreeGrafter"/>
</dbReference>
<dbReference type="GO" id="GO:0006567">
    <property type="term" value="P:L-threonine catabolic process"/>
    <property type="evidence" value="ECO:0007669"/>
    <property type="project" value="TreeGrafter"/>
</dbReference>
<dbReference type="STRING" id="1208323.B30_10355"/>
<dbReference type="SUPFAM" id="SSF53686">
    <property type="entry name" value="Tryptophan synthase beta subunit-like PLP-dependent enzymes"/>
    <property type="match status" value="1"/>
</dbReference>
<dbReference type="PATRIC" id="fig|1208323.3.peg.2144"/>
<evidence type="ECO:0000256" key="4">
    <source>
        <dbReference type="ARBA" id="ARBA00023239"/>
    </source>
</evidence>
<keyword evidence="3" id="KW-0663">Pyridoxal phosphate</keyword>
<dbReference type="Pfam" id="PF00291">
    <property type="entry name" value="PALP"/>
    <property type="match status" value="1"/>
</dbReference>
<feature type="domain" description="Tryptophan synthase beta chain-like PALP" evidence="5">
    <location>
        <begin position="19"/>
        <end position="301"/>
    </location>
</feature>
<dbReference type="NCBIfam" id="NF005680">
    <property type="entry name" value="PRK07476.1"/>
    <property type="match status" value="1"/>
</dbReference>